<reference evidence="1" key="2">
    <citation type="submission" date="2021-10" db="EMBL/GenBank/DDBJ databases">
        <authorList>
            <person name="Piombo E."/>
        </authorList>
    </citation>
    <scope>NUCLEOTIDE SEQUENCE</scope>
</reference>
<comment type="caution">
    <text evidence="1">The sequence shown here is derived from an EMBL/GenBank/DDBJ whole genome shotgun (WGS) entry which is preliminary data.</text>
</comment>
<keyword evidence="2" id="KW-1185">Reference proteome</keyword>
<dbReference type="Proteomes" id="UP000836387">
    <property type="component" value="Unassembled WGS sequence"/>
</dbReference>
<evidence type="ECO:0000313" key="2">
    <source>
        <dbReference type="Proteomes" id="UP000836387"/>
    </source>
</evidence>
<protein>
    <submittedName>
        <fullName evidence="1">Uncharacterized protein</fullName>
    </submittedName>
</protein>
<organism evidence="1 2">
    <name type="scientific">Clonostachys rosea f. rosea IK726</name>
    <dbReference type="NCBI Taxonomy" id="1349383"/>
    <lineage>
        <taxon>Eukaryota</taxon>
        <taxon>Fungi</taxon>
        <taxon>Dikarya</taxon>
        <taxon>Ascomycota</taxon>
        <taxon>Pezizomycotina</taxon>
        <taxon>Sordariomycetes</taxon>
        <taxon>Hypocreomycetidae</taxon>
        <taxon>Hypocreales</taxon>
        <taxon>Bionectriaceae</taxon>
        <taxon>Clonostachys</taxon>
    </lineage>
</organism>
<dbReference type="EMBL" id="CADEHS020000134">
    <property type="protein sequence ID" value="CAG9950062.1"/>
    <property type="molecule type" value="Genomic_DNA"/>
</dbReference>
<sequence length="196" mass="22047">MLGKSILIAIIGMSMTGFVIAGQDAKTAPASATLPISYGKCYRIQNQAREFLGSDKLTWGYQLFKPLSDSEVYQICQHRVDGACQYDSVRAVRNAEDFFIWDFVGATYAKKGNLLAANDPTYYWGRFYPGASSFRNFFHFQGEAECGINTNPCAIRTSGTNKAAGHRIMEDEKYLRTTRDNSTRLLWYHEVSCPES</sequence>
<reference evidence="1" key="1">
    <citation type="submission" date="2020-04" db="EMBL/GenBank/DDBJ databases">
        <authorList>
            <person name="Broberg M."/>
        </authorList>
    </citation>
    <scope>NUCLEOTIDE SEQUENCE</scope>
</reference>
<proteinExistence type="predicted"/>
<evidence type="ECO:0000313" key="1">
    <source>
        <dbReference type="EMBL" id="CAG9950062.1"/>
    </source>
</evidence>
<accession>A0ACA9UC26</accession>
<gene>
    <name evidence="1" type="ORF">CRV2_00019393</name>
</gene>
<name>A0ACA9UC26_BIOOC</name>